<dbReference type="Proteomes" id="UP001153331">
    <property type="component" value="Unassembled WGS sequence"/>
</dbReference>
<evidence type="ECO:0000313" key="2">
    <source>
        <dbReference type="Proteomes" id="UP001153331"/>
    </source>
</evidence>
<name>A0ACC2IU20_9PLEO</name>
<comment type="caution">
    <text evidence="1">The sequence shown here is derived from an EMBL/GenBank/DDBJ whole genome shotgun (WGS) entry which is preliminary data.</text>
</comment>
<evidence type="ECO:0000313" key="1">
    <source>
        <dbReference type="EMBL" id="KAJ8118643.1"/>
    </source>
</evidence>
<dbReference type="EMBL" id="JAPHNI010000013">
    <property type="protein sequence ID" value="KAJ8118643.1"/>
    <property type="molecule type" value="Genomic_DNA"/>
</dbReference>
<organism evidence="1 2">
    <name type="scientific">Boeremia exigua</name>
    <dbReference type="NCBI Taxonomy" id="749465"/>
    <lineage>
        <taxon>Eukaryota</taxon>
        <taxon>Fungi</taxon>
        <taxon>Dikarya</taxon>
        <taxon>Ascomycota</taxon>
        <taxon>Pezizomycotina</taxon>
        <taxon>Dothideomycetes</taxon>
        <taxon>Pleosporomycetidae</taxon>
        <taxon>Pleosporales</taxon>
        <taxon>Pleosporineae</taxon>
        <taxon>Didymellaceae</taxon>
        <taxon>Boeremia</taxon>
    </lineage>
</organism>
<proteinExistence type="predicted"/>
<keyword evidence="2" id="KW-1185">Reference proteome</keyword>
<gene>
    <name evidence="1" type="ORF">OPT61_g394</name>
</gene>
<protein>
    <submittedName>
        <fullName evidence="1">Uncharacterized protein</fullName>
    </submittedName>
</protein>
<sequence>MTAVEKQKSATGYSAPFLGDIVTVEVGFQLTPYKIHNALLIEHALYFRKALNGKWKEGEENKVRLDDVEDSDFEWFIKWLYTQLVPSMDEAWIEDI</sequence>
<accession>A0ACC2IU20</accession>
<reference evidence="1" key="1">
    <citation type="submission" date="2022-11" db="EMBL/GenBank/DDBJ databases">
        <title>Genome Sequence of Boeremia exigua.</title>
        <authorList>
            <person name="Buettner E."/>
        </authorList>
    </citation>
    <scope>NUCLEOTIDE SEQUENCE</scope>
    <source>
        <strain evidence="1">CU02</strain>
    </source>
</reference>